<gene>
    <name evidence="6" type="ORF">PFICI_04631</name>
</gene>
<feature type="repeat" description="ANK" evidence="2">
    <location>
        <begin position="1150"/>
        <end position="1171"/>
    </location>
</feature>
<dbReference type="SMART" id="SM00248">
    <property type="entry name" value="ANK"/>
    <property type="match status" value="12"/>
</dbReference>
<dbReference type="InterPro" id="IPR056884">
    <property type="entry name" value="NPHP3-like_N"/>
</dbReference>
<name>W3X9M8_PESFW</name>
<dbReference type="GO" id="GO:0009116">
    <property type="term" value="P:nucleoside metabolic process"/>
    <property type="evidence" value="ECO:0007669"/>
    <property type="project" value="InterPro"/>
</dbReference>
<dbReference type="AlphaFoldDB" id="W3X9M8"/>
<dbReference type="Pfam" id="PF24883">
    <property type="entry name" value="NPHP3_N"/>
    <property type="match status" value="1"/>
</dbReference>
<dbReference type="PANTHER" id="PTHR46082:SF11">
    <property type="entry name" value="AAA+ ATPASE DOMAIN-CONTAINING PROTEIN-RELATED"/>
    <property type="match status" value="1"/>
</dbReference>
<dbReference type="InterPro" id="IPR053137">
    <property type="entry name" value="NLR-like"/>
</dbReference>
<dbReference type="Pfam" id="PF12796">
    <property type="entry name" value="Ank_2"/>
    <property type="match status" value="3"/>
</dbReference>
<dbReference type="OMA" id="NDIEMYL"/>
<dbReference type="EMBL" id="KI912111">
    <property type="protein sequence ID" value="ETS82755.1"/>
    <property type="molecule type" value="Genomic_DNA"/>
</dbReference>
<keyword evidence="2" id="KW-0040">ANK repeat</keyword>
<dbReference type="KEGG" id="pfy:PFICI_04631"/>
<feature type="repeat" description="ANK" evidence="2">
    <location>
        <begin position="878"/>
        <end position="899"/>
    </location>
</feature>
<dbReference type="InterPro" id="IPR002110">
    <property type="entry name" value="Ankyrin_rpt"/>
</dbReference>
<keyword evidence="7" id="KW-1185">Reference proteome</keyword>
<feature type="repeat" description="ANK" evidence="2">
    <location>
        <begin position="1116"/>
        <end position="1149"/>
    </location>
</feature>
<dbReference type="SUPFAM" id="SSF48403">
    <property type="entry name" value="Ankyrin repeat"/>
    <property type="match status" value="1"/>
</dbReference>
<dbReference type="Gene3D" id="3.40.50.1580">
    <property type="entry name" value="Nucleoside phosphorylase domain"/>
    <property type="match status" value="1"/>
</dbReference>
<dbReference type="PROSITE" id="PS50297">
    <property type="entry name" value="ANK_REP_REGION"/>
    <property type="match status" value="6"/>
</dbReference>
<dbReference type="OrthoDB" id="20872at2759"/>
<keyword evidence="1" id="KW-0677">Repeat</keyword>
<dbReference type="InterPro" id="IPR000845">
    <property type="entry name" value="Nucleoside_phosphorylase_d"/>
</dbReference>
<dbReference type="InterPro" id="IPR054471">
    <property type="entry name" value="GPIID_WHD"/>
</dbReference>
<dbReference type="Gene3D" id="3.40.50.300">
    <property type="entry name" value="P-loop containing nucleotide triphosphate hydrolases"/>
    <property type="match status" value="1"/>
</dbReference>
<dbReference type="GO" id="GO:0003824">
    <property type="term" value="F:catalytic activity"/>
    <property type="evidence" value="ECO:0007669"/>
    <property type="project" value="InterPro"/>
</dbReference>
<evidence type="ECO:0000259" key="3">
    <source>
        <dbReference type="Pfam" id="PF01048"/>
    </source>
</evidence>
<feature type="repeat" description="ANK" evidence="2">
    <location>
        <begin position="1048"/>
        <end position="1081"/>
    </location>
</feature>
<dbReference type="SUPFAM" id="SSF53167">
    <property type="entry name" value="Purine and uridine phosphorylases"/>
    <property type="match status" value="1"/>
</dbReference>
<evidence type="ECO:0000313" key="6">
    <source>
        <dbReference type="EMBL" id="ETS82755.1"/>
    </source>
</evidence>
<evidence type="ECO:0000313" key="7">
    <source>
        <dbReference type="Proteomes" id="UP000030651"/>
    </source>
</evidence>
<dbReference type="InterPro" id="IPR027417">
    <property type="entry name" value="P-loop_NTPase"/>
</dbReference>
<evidence type="ECO:0000256" key="2">
    <source>
        <dbReference type="PROSITE-ProRule" id="PRU00023"/>
    </source>
</evidence>
<organism evidence="6 7">
    <name type="scientific">Pestalotiopsis fici (strain W106-1 / CGMCC3.15140)</name>
    <dbReference type="NCBI Taxonomy" id="1229662"/>
    <lineage>
        <taxon>Eukaryota</taxon>
        <taxon>Fungi</taxon>
        <taxon>Dikarya</taxon>
        <taxon>Ascomycota</taxon>
        <taxon>Pezizomycotina</taxon>
        <taxon>Sordariomycetes</taxon>
        <taxon>Xylariomycetidae</taxon>
        <taxon>Amphisphaeriales</taxon>
        <taxon>Sporocadaceae</taxon>
        <taxon>Pestalotiopsis</taxon>
    </lineage>
</organism>
<dbReference type="eggNOG" id="KOG0504">
    <property type="taxonomic scope" value="Eukaryota"/>
</dbReference>
<evidence type="ECO:0000256" key="1">
    <source>
        <dbReference type="ARBA" id="ARBA00022737"/>
    </source>
</evidence>
<evidence type="ECO:0000259" key="4">
    <source>
        <dbReference type="Pfam" id="PF22939"/>
    </source>
</evidence>
<feature type="repeat" description="ANK" evidence="2">
    <location>
        <begin position="912"/>
        <end position="936"/>
    </location>
</feature>
<accession>W3X9M8</accession>
<dbReference type="Gene3D" id="1.25.40.20">
    <property type="entry name" value="Ankyrin repeat-containing domain"/>
    <property type="match status" value="3"/>
</dbReference>
<dbReference type="InParanoid" id="W3X9M8"/>
<dbReference type="PANTHER" id="PTHR46082">
    <property type="entry name" value="ATP/GTP-BINDING PROTEIN-RELATED"/>
    <property type="match status" value="1"/>
</dbReference>
<dbReference type="InterPro" id="IPR036770">
    <property type="entry name" value="Ankyrin_rpt-contain_sf"/>
</dbReference>
<feature type="domain" description="GPI inositol-deacylase winged helix" evidence="4">
    <location>
        <begin position="665"/>
        <end position="745"/>
    </location>
</feature>
<proteinExistence type="predicted"/>
<dbReference type="GeneID" id="19269644"/>
<dbReference type="Pfam" id="PF22939">
    <property type="entry name" value="WHD_GPIID"/>
    <property type="match status" value="1"/>
</dbReference>
<evidence type="ECO:0000259" key="5">
    <source>
        <dbReference type="Pfam" id="PF24883"/>
    </source>
</evidence>
<dbReference type="RefSeq" id="XP_007831403.1">
    <property type="nucleotide sequence ID" value="XM_007833212.1"/>
</dbReference>
<sequence>MATQVRGHKAYTVGWVCALPKEQTAATAMLDERHPNLPKPPNDPNTYTLGSIGDHNIVIACLPKGKVGTVSAASVAAHMIHAFPGIRFGLMVGIGGGVPRHVRLGDVVVSVPTDQHPGVVQWDMGKAEQGGSFRRTGALNNPPTLLLTALARLETDHELHGTKIPQYMEELKERYPRMAAQYLKLDDLQDILFKAGYDHVDQQHQDSVEDEEIWEESESEAGDDCRHCDKAQVVRRKPRDMRVHYGLIASGNQVIKDAQARDQLSVDLGRKVLCIEMEAAGLMDGFPCIVIRGICDYADSHKNKAWQKHAAAVAAAFAKELLGYVVADEVCGAEPANALLGIISQDVATIREHTTRKTQLLNNKEDMEIIDWISTINYGAQQTDTLKRWHPKTNQWFLCSAEYQRWLQTHGRTLYCPGIPGAGKTILASAIINDIGHRFSTDSNVALAHVYFSFSRHAEQTVELVLASLLTQLLRGQSFLPDHVRSISETHQKKGTHLTHSELLTSLSRVIPEYDRVFIVLDALDECTSQNRVKFLSDMHDLQIKMNINILATSRPHEEIVYLLMDENTTIMPIVPCSEDMSIMLQSVIRTFDKEIYDDEFREHVVSKIIKVADGMFLLANLHSNSLAALPTKGDILDALDKLDKGSDPLDAVYELSMQRIEGQGSGLAQLAKKIILWIVHARRIMSSAEITHALAIRPNTKAIDTNYCPSIRTIKSICAGLVTIDEESDAVRLVHYTAQEYFEKTSGKWFVDAHDHITQICATYLSFDAFEGYCHSFEGFKERCIEFPFYHYASKEWGHHAQLAKSEEHVVDFLRKQRHVQASIQALETSELRLRHWKHDQDSLGTMNGLHLASRFGLVIAIKALLADYDANVGDAYGQTPLSWAASNGHGAVVEFLLGTKEAGIDLPDYLGQTPLLKAASNGHANVVRLLLSTGKVDPDKPDYRGRTALSWAAWAGSEAVVNLLLSDEKVDLNFPDCHGCTPLMWAVVSRDRTTEKRLLFADKAQTARLDHNGRALLSWAAEYGDDYVVEVLLDINAIDVNLQDNHGRTPLSWAASNGHDSVVIMLLSTGKVDINIPDENGRTPLSLAAGYGYEVVIEVLLGTEAIDVDLPDDNGQTPLYWASLSGNDHIALMLLFTGKVDVNLTDQNGRTPLSLAAEYGYEAVIEVLLGTEAIYVDLPDNRGRTPLSWAASNGHIYVMRMLLLTGKADTTFPDKSGRTPLSWAIEKGFGLAVNVLLDTSESFDVLSEFLD</sequence>
<feature type="domain" description="Nephrocystin 3-like N-terminal" evidence="5">
    <location>
        <begin position="393"/>
        <end position="555"/>
    </location>
</feature>
<feature type="domain" description="Nucleoside phosphorylase" evidence="3">
    <location>
        <begin position="13"/>
        <end position="111"/>
    </location>
</feature>
<dbReference type="Proteomes" id="UP000030651">
    <property type="component" value="Unassembled WGS sequence"/>
</dbReference>
<dbReference type="PROSITE" id="PS50088">
    <property type="entry name" value="ANK_REPEAT"/>
    <property type="match status" value="6"/>
</dbReference>
<dbReference type="SUPFAM" id="SSF52540">
    <property type="entry name" value="P-loop containing nucleoside triphosphate hydrolases"/>
    <property type="match status" value="1"/>
</dbReference>
<reference evidence="7" key="1">
    <citation type="journal article" date="2015" name="BMC Genomics">
        <title>Genomic and transcriptomic analysis of the endophytic fungus Pestalotiopsis fici reveals its lifestyle and high potential for synthesis of natural products.</title>
        <authorList>
            <person name="Wang X."/>
            <person name="Zhang X."/>
            <person name="Liu L."/>
            <person name="Xiang M."/>
            <person name="Wang W."/>
            <person name="Sun X."/>
            <person name="Che Y."/>
            <person name="Guo L."/>
            <person name="Liu G."/>
            <person name="Guo L."/>
            <person name="Wang C."/>
            <person name="Yin W.B."/>
            <person name="Stadler M."/>
            <person name="Zhang X."/>
            <person name="Liu X."/>
        </authorList>
    </citation>
    <scope>NUCLEOTIDE SEQUENCE [LARGE SCALE GENOMIC DNA]</scope>
    <source>
        <strain evidence="7">W106-1 / CGMCC3.15140</strain>
    </source>
</reference>
<dbReference type="Pfam" id="PF00023">
    <property type="entry name" value="Ank"/>
    <property type="match status" value="2"/>
</dbReference>
<feature type="repeat" description="ANK" evidence="2">
    <location>
        <begin position="1184"/>
        <end position="1208"/>
    </location>
</feature>
<dbReference type="Pfam" id="PF01048">
    <property type="entry name" value="PNP_UDP_1"/>
    <property type="match status" value="1"/>
</dbReference>
<protein>
    <submittedName>
        <fullName evidence="6">Uncharacterized protein</fullName>
    </submittedName>
</protein>
<dbReference type="InterPro" id="IPR035994">
    <property type="entry name" value="Nucleoside_phosphorylase_sf"/>
</dbReference>
<dbReference type="HOGENOM" id="CLU_000288_34_2_1"/>